<accession>S3C4P8</accession>
<organism evidence="10 11">
    <name type="scientific">Ophiostoma piceae (strain UAMH 11346)</name>
    <name type="common">Sap stain fungus</name>
    <dbReference type="NCBI Taxonomy" id="1262450"/>
    <lineage>
        <taxon>Eukaryota</taxon>
        <taxon>Fungi</taxon>
        <taxon>Dikarya</taxon>
        <taxon>Ascomycota</taxon>
        <taxon>Pezizomycotina</taxon>
        <taxon>Sordariomycetes</taxon>
        <taxon>Sordariomycetidae</taxon>
        <taxon>Ophiostomatales</taxon>
        <taxon>Ophiostomataceae</taxon>
        <taxon>Ophiostoma</taxon>
    </lineage>
</organism>
<evidence type="ECO:0000256" key="1">
    <source>
        <dbReference type="ARBA" id="ARBA00004477"/>
    </source>
</evidence>
<reference evidence="10 11" key="1">
    <citation type="journal article" date="2013" name="BMC Genomics">
        <title>The genome and transcriptome of the pine saprophyte Ophiostoma piceae, and a comparison with the bark beetle-associated pine pathogen Grosmannia clavigera.</title>
        <authorList>
            <person name="Haridas S."/>
            <person name="Wang Y."/>
            <person name="Lim L."/>
            <person name="Massoumi Alamouti S."/>
            <person name="Jackman S."/>
            <person name="Docking R."/>
            <person name="Robertson G."/>
            <person name="Birol I."/>
            <person name="Bohlmann J."/>
            <person name="Breuil C."/>
        </authorList>
    </citation>
    <scope>NUCLEOTIDE SEQUENCE [LARGE SCALE GENOMIC DNA]</scope>
    <source>
        <strain evidence="10 11">UAMH 11346</strain>
    </source>
</reference>
<dbReference type="PANTHER" id="PTHR12174:SF23">
    <property type="entry name" value="MINOR HISTOCOMPATIBILITY ANTIGEN H13"/>
    <property type="match status" value="1"/>
</dbReference>
<feature type="transmembrane region" description="Helical" evidence="9">
    <location>
        <begin position="257"/>
        <end position="278"/>
    </location>
</feature>
<dbReference type="GO" id="GO:0006465">
    <property type="term" value="P:signal peptide processing"/>
    <property type="evidence" value="ECO:0007669"/>
    <property type="project" value="TreeGrafter"/>
</dbReference>
<dbReference type="Proteomes" id="UP000016923">
    <property type="component" value="Unassembled WGS sequence"/>
</dbReference>
<dbReference type="Pfam" id="PF04258">
    <property type="entry name" value="Peptidase_A22B"/>
    <property type="match status" value="1"/>
</dbReference>
<evidence type="ECO:0000256" key="7">
    <source>
        <dbReference type="ARBA" id="ARBA00023136"/>
    </source>
</evidence>
<dbReference type="OMA" id="TFWTGTL"/>
<keyword evidence="5" id="KW-0256">Endoplasmic reticulum</keyword>
<feature type="transmembrane region" description="Helical" evidence="9">
    <location>
        <begin position="308"/>
        <end position="333"/>
    </location>
</feature>
<feature type="region of interest" description="Disordered" evidence="8">
    <location>
        <begin position="538"/>
        <end position="574"/>
    </location>
</feature>
<feature type="region of interest" description="Disordered" evidence="8">
    <location>
        <begin position="191"/>
        <end position="210"/>
    </location>
</feature>
<keyword evidence="11" id="KW-1185">Reference proteome</keyword>
<dbReference type="PANTHER" id="PTHR12174">
    <property type="entry name" value="SIGNAL PEPTIDE PEPTIDASE"/>
    <property type="match status" value="1"/>
</dbReference>
<evidence type="ECO:0000256" key="9">
    <source>
        <dbReference type="SAM" id="Phobius"/>
    </source>
</evidence>
<evidence type="ECO:0000313" key="11">
    <source>
        <dbReference type="Proteomes" id="UP000016923"/>
    </source>
</evidence>
<feature type="transmembrane region" description="Helical" evidence="9">
    <location>
        <begin position="459"/>
        <end position="478"/>
    </location>
</feature>
<evidence type="ECO:0000256" key="8">
    <source>
        <dbReference type="SAM" id="MobiDB-lite"/>
    </source>
</evidence>
<evidence type="ECO:0000256" key="2">
    <source>
        <dbReference type="ARBA" id="ARBA00006859"/>
    </source>
</evidence>
<dbReference type="HOGENOM" id="CLU_023799_1_1_1"/>
<keyword evidence="7 9" id="KW-0472">Membrane</keyword>
<dbReference type="EMBL" id="KE148149">
    <property type="protein sequence ID" value="EPE08489.1"/>
    <property type="molecule type" value="Genomic_DNA"/>
</dbReference>
<protein>
    <submittedName>
        <fullName evidence="10">Signal peptide peptidase</fullName>
    </submittedName>
</protein>
<gene>
    <name evidence="10" type="ORF">F503_01272</name>
</gene>
<dbReference type="AlphaFoldDB" id="S3C4P8"/>
<dbReference type="SMART" id="SM00730">
    <property type="entry name" value="PSN"/>
    <property type="match status" value="1"/>
</dbReference>
<feature type="compositionally biased region" description="Basic and acidic residues" evidence="8">
    <location>
        <begin position="561"/>
        <end position="574"/>
    </location>
</feature>
<evidence type="ECO:0000256" key="5">
    <source>
        <dbReference type="ARBA" id="ARBA00022824"/>
    </source>
</evidence>
<feature type="transmembrane region" description="Helical" evidence="9">
    <location>
        <begin position="144"/>
        <end position="169"/>
    </location>
</feature>
<feature type="transmembrane region" description="Helical" evidence="9">
    <location>
        <begin position="103"/>
        <end position="124"/>
    </location>
</feature>
<dbReference type="GO" id="GO:0042500">
    <property type="term" value="F:aspartic endopeptidase activity, intramembrane cleaving"/>
    <property type="evidence" value="ECO:0007669"/>
    <property type="project" value="InterPro"/>
</dbReference>
<keyword evidence="4" id="KW-0378">Hydrolase</keyword>
<feature type="transmembrane region" description="Helical" evidence="9">
    <location>
        <begin position="45"/>
        <end position="64"/>
    </location>
</feature>
<feature type="transmembrane region" description="Helical" evidence="9">
    <location>
        <begin position="487"/>
        <end position="505"/>
    </location>
</feature>
<comment type="subcellular location">
    <subcellularLocation>
        <location evidence="1">Endoplasmic reticulum membrane</location>
        <topology evidence="1">Multi-pass membrane protein</topology>
    </subcellularLocation>
</comment>
<keyword evidence="6 9" id="KW-1133">Transmembrane helix</keyword>
<feature type="region of interest" description="Disordered" evidence="8">
    <location>
        <begin position="72"/>
        <end position="97"/>
    </location>
</feature>
<dbReference type="OrthoDB" id="29661at2759"/>
<name>S3C4P8_OPHP1</name>
<evidence type="ECO:0000256" key="3">
    <source>
        <dbReference type="ARBA" id="ARBA00022692"/>
    </source>
</evidence>
<dbReference type="GO" id="GO:0033619">
    <property type="term" value="P:membrane protein proteolysis"/>
    <property type="evidence" value="ECO:0007669"/>
    <property type="project" value="TreeGrafter"/>
</dbReference>
<keyword evidence="3 9" id="KW-0812">Transmembrane</keyword>
<feature type="transmembrane region" description="Helical" evidence="9">
    <location>
        <begin position="354"/>
        <end position="376"/>
    </location>
</feature>
<sequence>MASNETVAALAGTAASTAASPELAGLAGSLNPAAILRYIIDNPNMWVVNGQIYAMAVAVIYAAAHASLARPPSAAPDESDAKNADGTKKDKSKSKSTGQELRLTDALMLPVMGSCVLGGLYYLLKYLDDPSIISRILRGNVVLLSVVSGGAMFGATLHLGASVVFPNVWTSRDGRRVYRIDAAKRQQSWATIHSNESSDEPAWTEDATRSTPFPDSVARLVPKSLVPTAWSLRSLLRKEWTLAFLMKLGAEEEEAQCTVFSIAGVCFSIVVSILYLFYSNVSRPGVLNNLMGIGTCFVSLPQISGTSFIISSVVMLAMFVYDLVMVFYTPLMITVASSVQAPLMIAARSGSRRAMLGLGDIAVPGIFICLCLRYDLYRFYASKIQSVETALETETETVVDGEYITSVSTVASTREVKAAYVDPSGHWGDWLWTGALSKSYAVAAKLTPGVAASTFPKPFFYMSMASYLFGLMLANAAVEYTQKGQPALFYLVPVMLLATWGQGAYTGNLKDMWNYTESGSLDTKDVVVDVDAKAVKEEEGKQQAIEDTTSDESKSTGLTARELRAQKRAQRESS</sequence>
<dbReference type="GO" id="GO:0098554">
    <property type="term" value="C:cytoplasmic side of endoplasmic reticulum membrane"/>
    <property type="evidence" value="ECO:0007669"/>
    <property type="project" value="TreeGrafter"/>
</dbReference>
<comment type="similarity">
    <text evidence="2">Belongs to the peptidase A22B family.</text>
</comment>
<dbReference type="VEuPathDB" id="FungiDB:F503_01272"/>
<dbReference type="STRING" id="1262450.S3C4P8"/>
<dbReference type="eggNOG" id="KOG2443">
    <property type="taxonomic scope" value="Eukaryota"/>
</dbReference>
<proteinExistence type="inferred from homology"/>
<evidence type="ECO:0000256" key="6">
    <source>
        <dbReference type="ARBA" id="ARBA00022989"/>
    </source>
</evidence>
<evidence type="ECO:0000256" key="4">
    <source>
        <dbReference type="ARBA" id="ARBA00022801"/>
    </source>
</evidence>
<dbReference type="GO" id="GO:0098553">
    <property type="term" value="C:lumenal side of endoplasmic reticulum membrane"/>
    <property type="evidence" value="ECO:0007669"/>
    <property type="project" value="TreeGrafter"/>
</dbReference>
<dbReference type="InterPro" id="IPR007369">
    <property type="entry name" value="Peptidase_A22B_SPP"/>
</dbReference>
<dbReference type="InterPro" id="IPR006639">
    <property type="entry name" value="Preselin/SPP"/>
</dbReference>
<evidence type="ECO:0000313" key="10">
    <source>
        <dbReference type="EMBL" id="EPE08489.1"/>
    </source>
</evidence>
<feature type="compositionally biased region" description="Basic and acidic residues" evidence="8">
    <location>
        <begin position="79"/>
        <end position="89"/>
    </location>
</feature>